<reference evidence="5" key="2">
    <citation type="submission" date="2020-09" db="EMBL/GenBank/DDBJ databases">
        <authorList>
            <person name="Sun Q."/>
            <person name="Zhou Y."/>
        </authorList>
    </citation>
    <scope>NUCLEOTIDE SEQUENCE</scope>
    <source>
        <strain evidence="5">CGMCC 4.5737</strain>
    </source>
</reference>
<feature type="domain" description="Lsr2 DNA-binding" evidence="4">
    <location>
        <begin position="78"/>
        <end position="111"/>
    </location>
</feature>
<dbReference type="Proteomes" id="UP000637578">
    <property type="component" value="Unassembled WGS sequence"/>
</dbReference>
<dbReference type="Pfam" id="PF23359">
    <property type="entry name" value="Lsr2_DNA-bd"/>
    <property type="match status" value="1"/>
</dbReference>
<dbReference type="EMBL" id="BMMK01000067">
    <property type="protein sequence ID" value="GGM84051.1"/>
    <property type="molecule type" value="Genomic_DNA"/>
</dbReference>
<reference evidence="5" key="1">
    <citation type="journal article" date="2014" name="Int. J. Syst. Evol. Microbiol.">
        <title>Complete genome sequence of Corynebacterium casei LMG S-19264T (=DSM 44701T), isolated from a smear-ripened cheese.</title>
        <authorList>
            <consortium name="US DOE Joint Genome Institute (JGI-PGF)"/>
            <person name="Walter F."/>
            <person name="Albersmeier A."/>
            <person name="Kalinowski J."/>
            <person name="Ruckert C."/>
        </authorList>
    </citation>
    <scope>NUCLEOTIDE SEQUENCE</scope>
    <source>
        <strain evidence="5">CGMCC 4.5737</strain>
    </source>
</reference>
<proteinExistence type="predicted"/>
<feature type="region of interest" description="Disordered" evidence="2">
    <location>
        <begin position="116"/>
        <end position="151"/>
    </location>
</feature>
<evidence type="ECO:0000256" key="1">
    <source>
        <dbReference type="ARBA" id="ARBA00023125"/>
    </source>
</evidence>
<comment type="caution">
    <text evidence="5">The sequence shown here is derived from an EMBL/GenBank/DDBJ whole genome shotgun (WGS) entry which is preliminary data.</text>
</comment>
<accession>A0A8J3CL98</accession>
<organism evidence="5 6">
    <name type="scientific">Longimycelium tulufanense</name>
    <dbReference type="NCBI Taxonomy" id="907463"/>
    <lineage>
        <taxon>Bacteria</taxon>
        <taxon>Bacillati</taxon>
        <taxon>Actinomycetota</taxon>
        <taxon>Actinomycetes</taxon>
        <taxon>Pseudonocardiales</taxon>
        <taxon>Pseudonocardiaceae</taxon>
        <taxon>Longimycelium</taxon>
    </lineage>
</organism>
<protein>
    <recommendedName>
        <fullName evidence="7">Lsr2 family protein</fullName>
    </recommendedName>
</protein>
<feature type="domain" description="Lsr2 dimerization" evidence="3">
    <location>
        <begin position="1"/>
        <end position="58"/>
    </location>
</feature>
<dbReference type="Gene3D" id="3.30.60.230">
    <property type="entry name" value="Lsr2, dimerization domain"/>
    <property type="match status" value="1"/>
</dbReference>
<feature type="compositionally biased region" description="Low complexity" evidence="2">
    <location>
        <begin position="118"/>
        <end position="128"/>
    </location>
</feature>
<gene>
    <name evidence="5" type="ORF">GCM10012275_63360</name>
</gene>
<keyword evidence="1" id="KW-0238">DNA-binding</keyword>
<evidence type="ECO:0000259" key="4">
    <source>
        <dbReference type="Pfam" id="PF23359"/>
    </source>
</evidence>
<dbReference type="GO" id="GO:0016746">
    <property type="term" value="F:acyltransferase activity"/>
    <property type="evidence" value="ECO:0007669"/>
    <property type="project" value="InterPro"/>
</dbReference>
<dbReference type="InterPro" id="IPR042261">
    <property type="entry name" value="Lsr2-like_dimerization"/>
</dbReference>
<evidence type="ECO:0000259" key="3">
    <source>
        <dbReference type="Pfam" id="PF11774"/>
    </source>
</evidence>
<name>A0A8J3CL98_9PSEU</name>
<keyword evidence="6" id="KW-1185">Reference proteome</keyword>
<dbReference type="Gene3D" id="4.10.320.10">
    <property type="entry name" value="E3-binding domain"/>
    <property type="match status" value="1"/>
</dbReference>
<evidence type="ECO:0000313" key="5">
    <source>
        <dbReference type="EMBL" id="GGM84051.1"/>
    </source>
</evidence>
<evidence type="ECO:0008006" key="7">
    <source>
        <dbReference type="Google" id="ProtNLM"/>
    </source>
</evidence>
<evidence type="ECO:0000313" key="6">
    <source>
        <dbReference type="Proteomes" id="UP000637578"/>
    </source>
</evidence>
<dbReference type="InterPro" id="IPR036625">
    <property type="entry name" value="E3-bd_dom_sf"/>
</dbReference>
<dbReference type="AlphaFoldDB" id="A0A8J3CL98"/>
<evidence type="ECO:0000256" key="2">
    <source>
        <dbReference type="SAM" id="MobiDB-lite"/>
    </source>
</evidence>
<sequence>MAQRVTIQLVDDLDGGPATQMVTFALDGVTYEIDLSESNAGRLRGAFAAFIAAARRAGGTSTQGAGHRRPSRATTAARREELQAIREWARANGHPVSDRGRIPADIVDAYHNRHHVTEQPAAQEDAPAAPVPTVPTVAFSSEGNISAPVHA</sequence>
<feature type="region of interest" description="Disordered" evidence="2">
    <location>
        <begin position="58"/>
        <end position="79"/>
    </location>
</feature>
<dbReference type="InterPro" id="IPR055370">
    <property type="entry name" value="Lsr2_DNA-bd"/>
</dbReference>
<dbReference type="InterPro" id="IPR024412">
    <property type="entry name" value="Lsr2_dim_dom"/>
</dbReference>
<dbReference type="GO" id="GO:0003677">
    <property type="term" value="F:DNA binding"/>
    <property type="evidence" value="ECO:0007669"/>
    <property type="project" value="UniProtKB-KW"/>
</dbReference>
<dbReference type="Pfam" id="PF11774">
    <property type="entry name" value="Lsr2"/>
    <property type="match status" value="1"/>
</dbReference>